<keyword evidence="4" id="KW-1185">Reference proteome</keyword>
<keyword evidence="1" id="KW-0472">Membrane</keyword>
<evidence type="ECO:0008006" key="5">
    <source>
        <dbReference type="Google" id="ProtNLM"/>
    </source>
</evidence>
<reference evidence="4" key="1">
    <citation type="submission" date="2017-03" db="EMBL/GenBank/DDBJ databases">
        <title>Genomes of endolithic fungi from Antarctica.</title>
        <authorList>
            <person name="Coleine C."/>
            <person name="Masonjones S."/>
            <person name="Stajich J.E."/>
        </authorList>
    </citation>
    <scope>NUCLEOTIDE SEQUENCE [LARGE SCALE GENOMIC DNA]</scope>
    <source>
        <strain evidence="4">CCFEE 5527</strain>
    </source>
</reference>
<dbReference type="Pfam" id="PF06687">
    <property type="entry name" value="SUR7"/>
    <property type="match status" value="1"/>
</dbReference>
<dbReference type="GO" id="GO:0005886">
    <property type="term" value="C:plasma membrane"/>
    <property type="evidence" value="ECO:0007669"/>
    <property type="project" value="InterPro"/>
</dbReference>
<dbReference type="PANTHER" id="PTHR28019">
    <property type="entry name" value="CELL MEMBRANE PROTEIN YLR413W-RELATED"/>
    <property type="match status" value="1"/>
</dbReference>
<feature type="transmembrane region" description="Helical" evidence="1">
    <location>
        <begin position="180"/>
        <end position="205"/>
    </location>
</feature>
<accession>A0A1V8SZ43</accession>
<proteinExistence type="predicted"/>
<comment type="caution">
    <text evidence="3">The sequence shown here is derived from an EMBL/GenBank/DDBJ whole genome shotgun (WGS) entry which is preliminary data.</text>
</comment>
<evidence type="ECO:0000313" key="4">
    <source>
        <dbReference type="Proteomes" id="UP000192596"/>
    </source>
</evidence>
<dbReference type="PANTHER" id="PTHR28019:SF7">
    <property type="entry name" value="SUR7 PROTEIN"/>
    <property type="match status" value="1"/>
</dbReference>
<dbReference type="GO" id="GO:0031505">
    <property type="term" value="P:fungal-type cell wall organization"/>
    <property type="evidence" value="ECO:0007669"/>
    <property type="project" value="TreeGrafter"/>
</dbReference>
<dbReference type="InParanoid" id="A0A1V8SZ43"/>
<dbReference type="InterPro" id="IPR009571">
    <property type="entry name" value="SUR7/Rim9-like_fungi"/>
</dbReference>
<feature type="signal peptide" evidence="2">
    <location>
        <begin position="1"/>
        <end position="19"/>
    </location>
</feature>
<dbReference type="STRING" id="1507870.A0A1V8SZ43"/>
<evidence type="ECO:0000256" key="2">
    <source>
        <dbReference type="SAM" id="SignalP"/>
    </source>
</evidence>
<protein>
    <recommendedName>
        <fullName evidence="5">MARVEL domain-containing protein</fullName>
    </recommendedName>
</protein>
<keyword evidence="1" id="KW-1133">Transmembrane helix</keyword>
<dbReference type="InterPro" id="IPR052413">
    <property type="entry name" value="SUR7_domain"/>
</dbReference>
<dbReference type="AlphaFoldDB" id="A0A1V8SZ43"/>
<feature type="chain" id="PRO_5012393147" description="MARVEL domain-containing protein" evidence="2">
    <location>
        <begin position="20"/>
        <end position="298"/>
    </location>
</feature>
<dbReference type="GO" id="GO:0051285">
    <property type="term" value="C:cell cortex of cell tip"/>
    <property type="evidence" value="ECO:0007669"/>
    <property type="project" value="TreeGrafter"/>
</dbReference>
<feature type="transmembrane region" description="Helical" evidence="1">
    <location>
        <begin position="217"/>
        <end position="238"/>
    </location>
</feature>
<gene>
    <name evidence="3" type="ORF">B0A48_10960</name>
</gene>
<evidence type="ECO:0000256" key="1">
    <source>
        <dbReference type="SAM" id="Phobius"/>
    </source>
</evidence>
<organism evidence="3 4">
    <name type="scientific">Cryoendolithus antarcticus</name>
    <dbReference type="NCBI Taxonomy" id="1507870"/>
    <lineage>
        <taxon>Eukaryota</taxon>
        <taxon>Fungi</taxon>
        <taxon>Dikarya</taxon>
        <taxon>Ascomycota</taxon>
        <taxon>Pezizomycotina</taxon>
        <taxon>Dothideomycetes</taxon>
        <taxon>Dothideomycetidae</taxon>
        <taxon>Cladosporiales</taxon>
        <taxon>Cladosporiaceae</taxon>
        <taxon>Cryoendolithus</taxon>
    </lineage>
</organism>
<dbReference type="EMBL" id="NAJO01000022">
    <property type="protein sequence ID" value="OQO04349.1"/>
    <property type="molecule type" value="Genomic_DNA"/>
</dbReference>
<evidence type="ECO:0000313" key="3">
    <source>
        <dbReference type="EMBL" id="OQO04349.1"/>
    </source>
</evidence>
<sequence length="298" mass="32331">MRFLAILPVLLSTAALILTTLCLFAGSRPGFMEDYALVTLNTSRIGQNVLNTTSSESSNPFISFIDNVTNSVEAEINEGLNSFAKELGLHDFYSAHILDFCEGFYTPTDMPNATVSKSEIKKNVTDCSNRTAMYHFDPQQTLQLELNNSGNSNINLTDLNWPDEIDAGLKALRIASQAMFVLYCIAIAFAGVAFLAALASIFFTGRISSFINVLIDLLAFLAIGIASAIATAIAVKAADVINHYGNEIGVSAQKGGKFLILTWVATGLIFVASLVWCFDCIAGRKDKSRRYKNEGGYS</sequence>
<dbReference type="OrthoDB" id="4159154at2759"/>
<dbReference type="Proteomes" id="UP000192596">
    <property type="component" value="Unassembled WGS sequence"/>
</dbReference>
<name>A0A1V8SZ43_9PEZI</name>
<feature type="transmembrane region" description="Helical" evidence="1">
    <location>
        <begin position="258"/>
        <end position="282"/>
    </location>
</feature>
<keyword evidence="2" id="KW-0732">Signal</keyword>
<keyword evidence="1" id="KW-0812">Transmembrane</keyword>